<organism evidence="2 3">
    <name type="scientific">Streptosporangium saharense</name>
    <dbReference type="NCBI Taxonomy" id="1706840"/>
    <lineage>
        <taxon>Bacteria</taxon>
        <taxon>Bacillati</taxon>
        <taxon>Actinomycetota</taxon>
        <taxon>Actinomycetes</taxon>
        <taxon>Streptosporangiales</taxon>
        <taxon>Streptosporangiaceae</taxon>
        <taxon>Streptosporangium</taxon>
    </lineage>
</organism>
<keyword evidence="1" id="KW-0732">Signal</keyword>
<proteinExistence type="predicted"/>
<protein>
    <submittedName>
        <fullName evidence="2">Uncharacterized protein</fullName>
    </submittedName>
</protein>
<gene>
    <name evidence="2" type="ORF">FHS44_001604</name>
</gene>
<feature type="signal peptide" evidence="1">
    <location>
        <begin position="1"/>
        <end position="27"/>
    </location>
</feature>
<accession>A0A7W7VLC4</accession>
<evidence type="ECO:0000313" key="3">
    <source>
        <dbReference type="Proteomes" id="UP000552644"/>
    </source>
</evidence>
<evidence type="ECO:0000313" key="2">
    <source>
        <dbReference type="EMBL" id="MBB4914532.1"/>
    </source>
</evidence>
<sequence length="385" mass="41072">MRNGMRLLLATATGAAVFASGTTTALASQSALTSARADARCAGSAEFSKVEWTDAFVPLKDNNEVTVTATLKNPFKKADGKWAKGPDGKAVPDITALGGEIVKPGATTGTKVDLDLPVPPAITTDNEQSAALGEAKVTGKFTVTKDDKDGKWLLKLNPVRGTAQPCVEEIAVNPQLKLVGAAVTDPVVVTTNDDTKVAVKATVAGGATSVSARLYSNDGNDGNDSVDLNLDKGNSANSWYQDTWFDSDFTTGAWTLDVTITRGNESIKYERADTFSVQLKKAKKKKVKSKISFDVNANKVRKGKTVRLYGAVYRGSSAYARKNVELYYRKKGSTKWVFFAVTKANSKGKYSKVVRPKVDAYWHAVAPGTSTTSGSTSASEFVDVR</sequence>
<dbReference type="AlphaFoldDB" id="A0A7W7VLC4"/>
<feature type="chain" id="PRO_5030758620" evidence="1">
    <location>
        <begin position="28"/>
        <end position="385"/>
    </location>
</feature>
<dbReference type="EMBL" id="JACHJP010000001">
    <property type="protein sequence ID" value="MBB4914532.1"/>
    <property type="molecule type" value="Genomic_DNA"/>
</dbReference>
<dbReference type="Proteomes" id="UP000552644">
    <property type="component" value="Unassembled WGS sequence"/>
</dbReference>
<name>A0A7W7VLC4_9ACTN</name>
<dbReference type="RefSeq" id="WP_184713173.1">
    <property type="nucleotide sequence ID" value="NZ_JACHJP010000001.1"/>
</dbReference>
<comment type="caution">
    <text evidence="2">The sequence shown here is derived from an EMBL/GenBank/DDBJ whole genome shotgun (WGS) entry which is preliminary data.</text>
</comment>
<evidence type="ECO:0000256" key="1">
    <source>
        <dbReference type="SAM" id="SignalP"/>
    </source>
</evidence>
<reference evidence="2 3" key="1">
    <citation type="submission" date="2020-08" db="EMBL/GenBank/DDBJ databases">
        <title>Genomic Encyclopedia of Type Strains, Phase III (KMG-III): the genomes of soil and plant-associated and newly described type strains.</title>
        <authorList>
            <person name="Whitman W."/>
        </authorList>
    </citation>
    <scope>NUCLEOTIDE SEQUENCE [LARGE SCALE GENOMIC DNA]</scope>
    <source>
        <strain evidence="2 3">CECT 8840</strain>
    </source>
</reference>
<keyword evidence="3" id="KW-1185">Reference proteome</keyword>